<dbReference type="RefSeq" id="WP_105423787.1">
    <property type="nucleotide sequence ID" value="NZ_PUIO01000099.1"/>
</dbReference>
<dbReference type="InterPro" id="IPR011032">
    <property type="entry name" value="GroES-like_sf"/>
</dbReference>
<dbReference type="FunFam" id="3.40.50.720:FF:000121">
    <property type="entry name" value="Prostaglandin reductase 2"/>
    <property type="match status" value="1"/>
</dbReference>
<accession>A0A2S8IH83</accession>
<sequence>MSVVNRTWRVAGMPSEHLETSHFSFETADRPEAGDGQVLCRVLWISMDAAQRAWFQAATYRAAIQVGDAMPGFSLAQVVESRCDDFAVGDIVAGDLAWQDYVVAEPSGLRRIVPNRPLSNYLSVLGITGLTAYFGLLDIGEAKPGETVVVSGAAGATGTLVGQIAKKQGCRVVGICGSPEKQKWLTSELGFDAAVSYRDESFRKSLREACPDGIDVFFDNVGGTTLDTVLGSMAYRGRVVCCGVVSQYDTTTPVRGARGVPGVLIIKSITMRGFLVMTDFADRWDEGLKVLEGWLDDGSLQVREDTLEGLEKAPEGLIGLLNGNNVGKRMIHVADPS</sequence>
<keyword evidence="1" id="KW-0560">Oxidoreductase</keyword>
<organism evidence="3 4">
    <name type="scientific">Rhodococcus opacus</name>
    <name type="common">Nocardia opaca</name>
    <dbReference type="NCBI Taxonomy" id="37919"/>
    <lineage>
        <taxon>Bacteria</taxon>
        <taxon>Bacillati</taxon>
        <taxon>Actinomycetota</taxon>
        <taxon>Actinomycetes</taxon>
        <taxon>Mycobacteriales</taxon>
        <taxon>Nocardiaceae</taxon>
        <taxon>Rhodococcus</taxon>
    </lineage>
</organism>
<dbReference type="SUPFAM" id="SSF51735">
    <property type="entry name" value="NAD(P)-binding Rossmann-fold domains"/>
    <property type="match status" value="1"/>
</dbReference>
<dbReference type="InterPro" id="IPR045010">
    <property type="entry name" value="MDR_fam"/>
</dbReference>
<evidence type="ECO:0000313" key="3">
    <source>
        <dbReference type="EMBL" id="PQP13732.1"/>
    </source>
</evidence>
<dbReference type="Pfam" id="PF00107">
    <property type="entry name" value="ADH_zinc_N"/>
    <property type="match status" value="1"/>
</dbReference>
<dbReference type="EMBL" id="PUIO01000099">
    <property type="protein sequence ID" value="PQP13732.1"/>
    <property type="molecule type" value="Genomic_DNA"/>
</dbReference>
<dbReference type="InterPro" id="IPR013149">
    <property type="entry name" value="ADH-like_C"/>
</dbReference>
<dbReference type="Gene3D" id="3.90.180.10">
    <property type="entry name" value="Medium-chain alcohol dehydrogenases, catalytic domain"/>
    <property type="match status" value="1"/>
</dbReference>
<dbReference type="CDD" id="cd05288">
    <property type="entry name" value="PGDH"/>
    <property type="match status" value="1"/>
</dbReference>
<dbReference type="Pfam" id="PF16884">
    <property type="entry name" value="ADH_N_2"/>
    <property type="match status" value="1"/>
</dbReference>
<dbReference type="PANTHER" id="PTHR43205:SF7">
    <property type="entry name" value="PROSTAGLANDIN REDUCTASE 1"/>
    <property type="match status" value="1"/>
</dbReference>
<reference evidence="4" key="1">
    <citation type="submission" date="2018-02" db="EMBL/GenBank/DDBJ databases">
        <title>Draft genome sequencing of Rhodococcus opacus KU647198.</title>
        <authorList>
            <person name="Zheng B.-X."/>
        </authorList>
    </citation>
    <scope>NUCLEOTIDE SEQUENCE [LARGE SCALE GENOMIC DNA]</scope>
    <source>
        <strain evidence="4">04-OD7</strain>
    </source>
</reference>
<dbReference type="InterPro" id="IPR020843">
    <property type="entry name" value="ER"/>
</dbReference>
<comment type="caution">
    <text evidence="3">The sequence shown here is derived from an EMBL/GenBank/DDBJ whole genome shotgun (WGS) entry which is preliminary data.</text>
</comment>
<dbReference type="InterPro" id="IPR041694">
    <property type="entry name" value="ADH_N_2"/>
</dbReference>
<dbReference type="Gene3D" id="3.40.50.720">
    <property type="entry name" value="NAD(P)-binding Rossmann-like Domain"/>
    <property type="match status" value="1"/>
</dbReference>
<dbReference type="Proteomes" id="UP000239290">
    <property type="component" value="Unassembled WGS sequence"/>
</dbReference>
<dbReference type="InterPro" id="IPR036291">
    <property type="entry name" value="NAD(P)-bd_dom_sf"/>
</dbReference>
<dbReference type="SUPFAM" id="SSF50129">
    <property type="entry name" value="GroES-like"/>
    <property type="match status" value="1"/>
</dbReference>
<protein>
    <submittedName>
        <fullName evidence="3">NADP-dependent oxidoreductase</fullName>
    </submittedName>
</protein>
<dbReference type="AlphaFoldDB" id="A0A2S8IH83"/>
<proteinExistence type="predicted"/>
<dbReference type="GO" id="GO:0016628">
    <property type="term" value="F:oxidoreductase activity, acting on the CH-CH group of donors, NAD or NADP as acceptor"/>
    <property type="evidence" value="ECO:0007669"/>
    <property type="project" value="InterPro"/>
</dbReference>
<evidence type="ECO:0000256" key="1">
    <source>
        <dbReference type="ARBA" id="ARBA00023002"/>
    </source>
</evidence>
<gene>
    <name evidence="3" type="ORF">C5613_42135</name>
</gene>
<dbReference type="SMART" id="SM00829">
    <property type="entry name" value="PKS_ER"/>
    <property type="match status" value="1"/>
</dbReference>
<evidence type="ECO:0000259" key="2">
    <source>
        <dbReference type="SMART" id="SM00829"/>
    </source>
</evidence>
<evidence type="ECO:0000313" key="4">
    <source>
        <dbReference type="Proteomes" id="UP000239290"/>
    </source>
</evidence>
<feature type="domain" description="Enoyl reductase (ER)" evidence="2">
    <location>
        <begin position="16"/>
        <end position="331"/>
    </location>
</feature>
<name>A0A2S8IH83_RHOOP</name>
<dbReference type="PANTHER" id="PTHR43205">
    <property type="entry name" value="PROSTAGLANDIN REDUCTASE"/>
    <property type="match status" value="1"/>
</dbReference>